<dbReference type="EMBL" id="FN649750">
    <property type="protein sequence ID" value="CBN74325.1"/>
    <property type="molecule type" value="Genomic_DNA"/>
</dbReference>
<dbReference type="InParanoid" id="D8LHA6"/>
<sequence length="132" mass="14564">MSAPHAHVQPPTTPSRDVTSNLDALRSSLEEKEVPVPLSVVCKTVGEDDQGAICLNATTVQRVLLEPILPMPPPEQLENDLLFGMRVNEGPIAGGEIISRRRNVEDVGGCVMVREILDLKNVPLDIRLHWNW</sequence>
<proteinExistence type="predicted"/>
<dbReference type="OrthoDB" id="10437324at2759"/>
<protein>
    <submittedName>
        <fullName evidence="1">Uncharacterized protein</fullName>
    </submittedName>
</protein>
<evidence type="ECO:0000313" key="1">
    <source>
        <dbReference type="EMBL" id="CBN74325.1"/>
    </source>
</evidence>
<dbReference type="Proteomes" id="UP000002630">
    <property type="component" value="Linkage Group LG25"/>
</dbReference>
<reference evidence="1 2" key="1">
    <citation type="journal article" date="2010" name="Nature">
        <title>The Ectocarpus genome and the independent evolution of multicellularity in brown algae.</title>
        <authorList>
            <person name="Cock J.M."/>
            <person name="Sterck L."/>
            <person name="Rouze P."/>
            <person name="Scornet D."/>
            <person name="Allen A.E."/>
            <person name="Amoutzias G."/>
            <person name="Anthouard V."/>
            <person name="Artiguenave F."/>
            <person name="Aury J.M."/>
            <person name="Badger J.H."/>
            <person name="Beszteri B."/>
            <person name="Billiau K."/>
            <person name="Bonnet E."/>
            <person name="Bothwell J.H."/>
            <person name="Bowler C."/>
            <person name="Boyen C."/>
            <person name="Brownlee C."/>
            <person name="Carrano C.J."/>
            <person name="Charrier B."/>
            <person name="Cho G.Y."/>
            <person name="Coelho S.M."/>
            <person name="Collen J."/>
            <person name="Corre E."/>
            <person name="Da Silva C."/>
            <person name="Delage L."/>
            <person name="Delaroque N."/>
            <person name="Dittami S.M."/>
            <person name="Doulbeau S."/>
            <person name="Elias M."/>
            <person name="Farnham G."/>
            <person name="Gachon C.M."/>
            <person name="Gschloessl B."/>
            <person name="Heesch S."/>
            <person name="Jabbari K."/>
            <person name="Jubin C."/>
            <person name="Kawai H."/>
            <person name="Kimura K."/>
            <person name="Kloareg B."/>
            <person name="Kupper F.C."/>
            <person name="Lang D."/>
            <person name="Le Bail A."/>
            <person name="Leblanc C."/>
            <person name="Lerouge P."/>
            <person name="Lohr M."/>
            <person name="Lopez P.J."/>
            <person name="Martens C."/>
            <person name="Maumus F."/>
            <person name="Michel G."/>
            <person name="Miranda-Saavedra D."/>
            <person name="Morales J."/>
            <person name="Moreau H."/>
            <person name="Motomura T."/>
            <person name="Nagasato C."/>
            <person name="Napoli C.A."/>
            <person name="Nelson D.R."/>
            <person name="Nyvall-Collen P."/>
            <person name="Peters A.F."/>
            <person name="Pommier C."/>
            <person name="Potin P."/>
            <person name="Poulain J."/>
            <person name="Quesneville H."/>
            <person name="Read B."/>
            <person name="Rensing S.A."/>
            <person name="Ritter A."/>
            <person name="Rousvoal S."/>
            <person name="Samanta M."/>
            <person name="Samson G."/>
            <person name="Schroeder D.C."/>
            <person name="Segurens B."/>
            <person name="Strittmatter M."/>
            <person name="Tonon T."/>
            <person name="Tregear J.W."/>
            <person name="Valentin K."/>
            <person name="von Dassow P."/>
            <person name="Yamagishi T."/>
            <person name="Van de Peer Y."/>
            <person name="Wincker P."/>
        </authorList>
    </citation>
    <scope>NUCLEOTIDE SEQUENCE [LARGE SCALE GENOMIC DNA]</scope>
    <source>
        <strain evidence="2">Ec32 / CCAP1310/4</strain>
    </source>
</reference>
<accession>D8LHA6</accession>
<name>D8LHA6_ECTSI</name>
<dbReference type="AlphaFoldDB" id="D8LHA6"/>
<evidence type="ECO:0000313" key="2">
    <source>
        <dbReference type="Proteomes" id="UP000002630"/>
    </source>
</evidence>
<organism evidence="1 2">
    <name type="scientific">Ectocarpus siliculosus</name>
    <name type="common">Brown alga</name>
    <name type="synonym">Conferva siliculosa</name>
    <dbReference type="NCBI Taxonomy" id="2880"/>
    <lineage>
        <taxon>Eukaryota</taxon>
        <taxon>Sar</taxon>
        <taxon>Stramenopiles</taxon>
        <taxon>Ochrophyta</taxon>
        <taxon>PX clade</taxon>
        <taxon>Phaeophyceae</taxon>
        <taxon>Ectocarpales</taxon>
        <taxon>Ectocarpaceae</taxon>
        <taxon>Ectocarpus</taxon>
    </lineage>
</organism>
<gene>
    <name evidence="1" type="ORF">Esi_0019_0136</name>
</gene>
<keyword evidence="2" id="KW-1185">Reference proteome</keyword>
<dbReference type="EMBL" id="FN648364">
    <property type="protein sequence ID" value="CBN74325.1"/>
    <property type="molecule type" value="Genomic_DNA"/>
</dbReference>